<name>A0A7W6IQI7_9HYPH</name>
<comment type="caution">
    <text evidence="5">The sequence shown here is derived from an EMBL/GenBank/DDBJ whole genome shotgun (WGS) entry which is preliminary data.</text>
</comment>
<comment type="similarity">
    <text evidence="1 4">Belongs to the cyclic amide hydrolase (CyAH) family.</text>
</comment>
<dbReference type="InterPro" id="IPR043008">
    <property type="entry name" value="AtzD/Barbiturase_RUA"/>
</dbReference>
<sequence length="365" mass="37944">MRCDVIRFALSNPGDVSGLEEALASGSIEAGDIVAVIGKTHGNGLVNDYTRGYLTLSLSLLIARHTGETPEAVRKRVPFVFSGGVEGVLSAHYTVFTAQSAEAGSGEPALAIGVAFTPDYDPGDIGRQHQIDTTATAIREAMASAGIDSPSDVHFVQIKGPAFDTDDILAARHPLVSDNAGRLMALGRAASALGVGKALGEMPADAAVEAAVLKDSSLFTSVGSCSAGTEVRCNEVIVVGMSRKWSGPLAIAHGVMQDALDISGIHDVLDALDMVADPQLDERQAKRLRAGFIKCEASRNGQIRGRSHVMLTDGDIDQQRHIRGAVGAIVASVLNDTALFVSGGAEHQGPDGGGIMALIVDRETN</sequence>
<dbReference type="InterPro" id="IPR043006">
    <property type="entry name" value="AtzD/Barbiturase_RUB"/>
</dbReference>
<feature type="binding site" evidence="4">
    <location>
        <begin position="342"/>
        <end position="343"/>
    </location>
    <ligand>
        <name>substrate</name>
    </ligand>
</feature>
<evidence type="ECO:0000313" key="6">
    <source>
        <dbReference type="Proteomes" id="UP000547011"/>
    </source>
</evidence>
<feature type="active site" description="Nucleophile" evidence="4">
    <location>
        <position position="226"/>
    </location>
</feature>
<comment type="function">
    <text evidence="4">Cyclic amide hydrolase of unknown substrate specificity. Catalyzes the hydrolytic ring-opening of a cyclic amide. Does not act on cyanuric acid nor barbituric acid.</text>
</comment>
<dbReference type="GO" id="GO:0016812">
    <property type="term" value="F:hydrolase activity, acting on carbon-nitrogen (but not peptide) bonds, in cyclic amides"/>
    <property type="evidence" value="ECO:0007669"/>
    <property type="project" value="UniProtKB-UniRule"/>
</dbReference>
<accession>A0A7W6IQI7</accession>
<proteinExistence type="inferred from homology"/>
<gene>
    <name evidence="5" type="ORF">GGR20_003614</name>
</gene>
<dbReference type="InterPro" id="IPR043007">
    <property type="entry name" value="AtzD/Barbiturase_RUC"/>
</dbReference>
<dbReference type="HAMAP" id="MF_01989">
    <property type="entry name" value="Cyc_amidohydrol"/>
    <property type="match status" value="1"/>
</dbReference>
<feature type="binding site" evidence="4">
    <location>
        <position position="323"/>
    </location>
    <ligand>
        <name>substrate</name>
    </ligand>
</feature>
<keyword evidence="4" id="KW-0460">Magnesium</keyword>
<comment type="subunit">
    <text evidence="2 4">Homotetramer.</text>
</comment>
<feature type="binding site" evidence="4">
    <location>
        <position position="188"/>
    </location>
    <ligand>
        <name>substrate</name>
    </ligand>
</feature>
<feature type="region of interest" description="RU A" evidence="4">
    <location>
        <begin position="1"/>
        <end position="102"/>
    </location>
</feature>
<evidence type="ECO:0000256" key="1">
    <source>
        <dbReference type="ARBA" id="ARBA00010947"/>
    </source>
</evidence>
<feature type="binding site" evidence="4">
    <location>
        <position position="51"/>
    </location>
    <ligand>
        <name>substrate</name>
    </ligand>
</feature>
<keyword evidence="3 4" id="KW-0378">Hydrolase</keyword>
<keyword evidence="4" id="KW-0479">Metal-binding</keyword>
<dbReference type="Gene3D" id="3.30.1330.170">
    <property type="entry name" value="Cyanuric acid hydrolase/Barbiturase, RU A"/>
    <property type="match status" value="1"/>
</dbReference>
<reference evidence="5 6" key="1">
    <citation type="submission" date="2020-08" db="EMBL/GenBank/DDBJ databases">
        <title>Genomic Encyclopedia of Type Strains, Phase IV (KMG-IV): sequencing the most valuable type-strain genomes for metagenomic binning, comparative biology and taxonomic classification.</title>
        <authorList>
            <person name="Goeker M."/>
        </authorList>
    </citation>
    <scope>NUCLEOTIDE SEQUENCE [LARGE SCALE GENOMIC DNA]</scope>
    <source>
        <strain evidence="5 6">DSM 23447</strain>
    </source>
</reference>
<dbReference type="AlphaFoldDB" id="A0A7W6IQI7"/>
<evidence type="ECO:0000256" key="3">
    <source>
        <dbReference type="ARBA" id="ARBA00022801"/>
    </source>
</evidence>
<evidence type="ECO:0000256" key="4">
    <source>
        <dbReference type="HAMAP-Rule" id="MF_01989"/>
    </source>
</evidence>
<dbReference type="GO" id="GO:0046872">
    <property type="term" value="F:metal ion binding"/>
    <property type="evidence" value="ECO:0007669"/>
    <property type="project" value="UniProtKB-UniRule"/>
</dbReference>
<dbReference type="RefSeq" id="WP_183312691.1">
    <property type="nucleotide sequence ID" value="NZ_JACIEW010000013.1"/>
</dbReference>
<feature type="binding site" evidence="4">
    <location>
        <position position="348"/>
    </location>
    <ligand>
        <name>Mg(2+)</name>
        <dbReference type="ChEBI" id="CHEBI:18420"/>
        <note>structural</note>
    </ligand>
</feature>
<feature type="binding site" evidence="4">
    <location>
        <position position="345"/>
    </location>
    <ligand>
        <name>Mg(2+)</name>
        <dbReference type="ChEBI" id="CHEBI:18420"/>
        <note>structural</note>
    </ligand>
</feature>
<organism evidence="5 6">
    <name type="scientific">Devosia subaequoris</name>
    <dbReference type="NCBI Taxonomy" id="395930"/>
    <lineage>
        <taxon>Bacteria</taxon>
        <taxon>Pseudomonadati</taxon>
        <taxon>Pseudomonadota</taxon>
        <taxon>Alphaproteobacteria</taxon>
        <taxon>Hyphomicrobiales</taxon>
        <taxon>Devosiaceae</taxon>
        <taxon>Devosia</taxon>
    </lineage>
</organism>
<protein>
    <recommendedName>
        <fullName evidence="4">Cyclic amide hydrolase</fullName>
        <shortName evidence="4">CyAH</shortName>
        <ecNumber evidence="4">3.5.2.-</ecNumber>
    </recommendedName>
    <alternativeName>
        <fullName evidence="4">Ring-opening amidohydrolase</fullName>
    </alternativeName>
</protein>
<dbReference type="EMBL" id="JACIEW010000013">
    <property type="protein sequence ID" value="MBB4053943.1"/>
    <property type="molecule type" value="Genomic_DNA"/>
</dbReference>
<dbReference type="Gene3D" id="3.30.1330.160">
    <property type="entry name" value="Cyanuric acid hydrolase/Barbituras, RU C"/>
    <property type="match status" value="1"/>
</dbReference>
<evidence type="ECO:0000256" key="2">
    <source>
        <dbReference type="ARBA" id="ARBA00011881"/>
    </source>
</evidence>
<dbReference type="Proteomes" id="UP000547011">
    <property type="component" value="Unassembled WGS sequence"/>
</dbReference>
<feature type="region of interest" description="RU C" evidence="4">
    <location>
        <begin position="249"/>
        <end position="365"/>
    </location>
</feature>
<evidence type="ECO:0000313" key="5">
    <source>
        <dbReference type="EMBL" id="MBB4053943.1"/>
    </source>
</evidence>
<dbReference type="NCBIfam" id="TIGR02714">
    <property type="entry name" value="amido_AtzD_TrzD"/>
    <property type="match status" value="1"/>
</dbReference>
<feature type="binding site" evidence="4">
    <location>
        <position position="350"/>
    </location>
    <ligand>
        <name>Mg(2+)</name>
        <dbReference type="ChEBI" id="CHEBI:18420"/>
        <note>structural</note>
    </ligand>
</feature>
<keyword evidence="6" id="KW-1185">Reference proteome</keyword>
<feature type="binding site" evidence="4">
    <location>
        <position position="349"/>
    </location>
    <ligand>
        <name>Mg(2+)</name>
        <dbReference type="ChEBI" id="CHEBI:18420"/>
        <note>structural</note>
    </ligand>
</feature>
<feature type="binding site" evidence="4">
    <location>
        <position position="296"/>
    </location>
    <ligand>
        <name>Mg(2+)</name>
        <dbReference type="ChEBI" id="CHEBI:18420"/>
        <note>structural</note>
    </ligand>
</feature>
<dbReference type="EC" id="3.5.2.-" evidence="4"/>
<dbReference type="Pfam" id="PF09663">
    <property type="entry name" value="Amido_AtzD_TrzD"/>
    <property type="match status" value="1"/>
</dbReference>
<feature type="binding site" evidence="4">
    <location>
        <position position="353"/>
    </location>
    <ligand>
        <name>Mg(2+)</name>
        <dbReference type="ChEBI" id="CHEBI:18420"/>
        <note>structural</note>
    </ligand>
</feature>
<feature type="binding site" evidence="4">
    <location>
        <begin position="82"/>
        <end position="83"/>
    </location>
    <ligand>
        <name>substrate</name>
    </ligand>
</feature>
<dbReference type="Gene3D" id="3.30.1330.180">
    <property type="entry name" value="Cyanuric acid hydrolase/Barbiturase, RU B"/>
    <property type="match status" value="1"/>
</dbReference>
<comment type="domain">
    <text evidence="4">The monomer structure is formed from three repeating units (RUs) that share the same structure as one another. The monomer and the active site possess nearly threefold rotational symmetry, to the extent that the active site possesses three potential Ser-Lys catalytic dyads, but one of the 3 active site surfaces varies in composition suggesting it is involved in confering substrate specificity.</text>
</comment>
<feature type="binding site" evidence="4">
    <location>
        <begin position="226"/>
        <end position="227"/>
    </location>
    <ligand>
        <name>substrate</name>
    </ligand>
</feature>
<comment type="caution">
    <text evidence="4">Lacks conserved residue(s) required for the propagation of feature annotation.</text>
</comment>
<dbReference type="InterPro" id="IPR014086">
    <property type="entry name" value="AtzD/Barbiturase"/>
</dbReference>
<feature type="active site" evidence="4">
    <location>
        <position position="159"/>
    </location>
</feature>